<dbReference type="Pfam" id="PF01835">
    <property type="entry name" value="MG2"/>
    <property type="match status" value="1"/>
</dbReference>
<dbReference type="EMBL" id="CP053697">
    <property type="protein sequence ID" value="QKE62128.1"/>
    <property type="molecule type" value="Genomic_DNA"/>
</dbReference>
<dbReference type="InterPro" id="IPR041246">
    <property type="entry name" value="Bact_MG10"/>
</dbReference>
<dbReference type="InterPro" id="IPR041203">
    <property type="entry name" value="Bact_A2M_MG5"/>
</dbReference>
<evidence type="ECO:0000256" key="3">
    <source>
        <dbReference type="SAM" id="MobiDB-lite"/>
    </source>
</evidence>
<evidence type="ECO:0000256" key="1">
    <source>
        <dbReference type="ARBA" id="ARBA00010556"/>
    </source>
</evidence>
<feature type="domain" description="Alpha-2-macroglobulin bait region" evidence="5">
    <location>
        <begin position="1058"/>
        <end position="1197"/>
    </location>
</feature>
<dbReference type="RefSeq" id="WP_173203590.1">
    <property type="nucleotide sequence ID" value="NZ_CP053697.2"/>
</dbReference>
<organism evidence="7 8">
    <name type="scientific">Aquipseudomonas campi</name>
    <dbReference type="NCBI Taxonomy" id="2731681"/>
    <lineage>
        <taxon>Bacteria</taxon>
        <taxon>Pseudomonadati</taxon>
        <taxon>Pseudomonadota</taxon>
        <taxon>Gammaproteobacteria</taxon>
        <taxon>Pseudomonadales</taxon>
        <taxon>Pseudomonadaceae</taxon>
        <taxon>Aquipseudomonas</taxon>
    </lineage>
</organism>
<accession>A0A6M8FN97</accession>
<dbReference type="Gene3D" id="2.60.40.1930">
    <property type="match status" value="1"/>
</dbReference>
<dbReference type="Pfam" id="PF11974">
    <property type="entry name" value="bMG3"/>
    <property type="match status" value="1"/>
</dbReference>
<dbReference type="InterPro" id="IPR008930">
    <property type="entry name" value="Terpenoid_cyclase/PrenylTrfase"/>
</dbReference>
<feature type="region of interest" description="Disordered" evidence="3">
    <location>
        <begin position="1847"/>
        <end position="1875"/>
    </location>
</feature>
<dbReference type="SUPFAM" id="SSF48239">
    <property type="entry name" value="Terpenoid cyclases/Protein prenyltransferases"/>
    <property type="match status" value="1"/>
</dbReference>
<proteinExistence type="inferred from homology"/>
<dbReference type="KEGG" id="pcam:HNE05_01645"/>
<keyword evidence="2" id="KW-0732">Signal</keyword>
<gene>
    <name evidence="7" type="ORF">HNE05_01645</name>
</gene>
<evidence type="ECO:0000259" key="5">
    <source>
        <dbReference type="SMART" id="SM01359"/>
    </source>
</evidence>
<evidence type="ECO:0000313" key="8">
    <source>
        <dbReference type="Proteomes" id="UP000501379"/>
    </source>
</evidence>
<dbReference type="InterPro" id="IPR051802">
    <property type="entry name" value="YfhM-like"/>
</dbReference>
<evidence type="ECO:0000313" key="7">
    <source>
        <dbReference type="EMBL" id="QKE62128.1"/>
    </source>
</evidence>
<evidence type="ECO:0000256" key="4">
    <source>
        <dbReference type="SAM" id="Phobius"/>
    </source>
</evidence>
<protein>
    <submittedName>
        <fullName evidence="7">Alpha-2-macroglobulin family protein</fullName>
    </submittedName>
</protein>
<name>A0A6M8FN97_9GAMM</name>
<dbReference type="Gene3D" id="2.60.40.3710">
    <property type="match status" value="1"/>
</dbReference>
<dbReference type="Pfam" id="PF00207">
    <property type="entry name" value="A2M"/>
    <property type="match status" value="1"/>
</dbReference>
<dbReference type="InterPro" id="IPR011625">
    <property type="entry name" value="A2M_N_BRD"/>
</dbReference>
<evidence type="ECO:0000256" key="2">
    <source>
        <dbReference type="ARBA" id="ARBA00022729"/>
    </source>
</evidence>
<reference evidence="7" key="1">
    <citation type="submission" date="2020-07" db="EMBL/GenBank/DDBJ databases">
        <title>Nitrate ammonifying Pseudomonas campi sp. nov. isolated from German agricultural grassland.</title>
        <authorList>
            <person name="Timsy T."/>
            <person name="Ulrich A."/>
            <person name="Spanner T."/>
            <person name="Foesel B."/>
            <person name="Kolb S."/>
            <person name="Horn M.A."/>
            <person name="Behrendt U."/>
        </authorList>
    </citation>
    <scope>NUCLEOTIDE SEQUENCE</scope>
    <source>
        <strain evidence="7">S1-A32-2</strain>
    </source>
</reference>
<dbReference type="SMART" id="SM01360">
    <property type="entry name" value="A2M"/>
    <property type="match status" value="1"/>
</dbReference>
<dbReference type="InterPro" id="IPR021868">
    <property type="entry name" value="Alpha_2_Macroglob_MG3"/>
</dbReference>
<dbReference type="Pfam" id="PF07703">
    <property type="entry name" value="A2M_BRD"/>
    <property type="match status" value="1"/>
</dbReference>
<feature type="transmembrane region" description="Helical" evidence="4">
    <location>
        <begin position="12"/>
        <end position="31"/>
    </location>
</feature>
<sequence length="1949" mass="213985">MLASIKSACRRIFAIFAFVILGILRLVRWLLGALVGSWQPPLWLRKLWQGLCAGGRWLRARPKQTAAALALLALLGGAGAYAWHWYQNLPVPYSVAYSVEAPALTDYTQETPVIAPLRIDFRDSAAPLEAIGKPVHQGIELQPAIKGVWHWASDRALVFTPAGDWPIAQGYKVIMAEEGLLADGVLLEQYEQRLRTQAFDAEVSSRELYQDPVVPSLKKLVSTIRFTHPVDQQSFRERVAINLDRGLEYRDKDVPPVAEISFSKNGLQAYVHSAPLATPLESSTVSLVVDKGIQARDGGNATLQQLHTSATIPGRYRLTFSASNVQFVDNDRGEPEPVLMFSSSSAVADEAIAKQVQAWLLPERTPQGSVFWDAYQVDEKTLAKAERLQLTHIPSIEPLNSLHAFKFKAAPGRFLYVKVAAKVEAVGGYLAKDPTYSLLQMPKYPRALAFLSEGALLSLNGEKQLGILGRGVPGAQVEISRLLPNQLHHLVDQNHGSFARPEFSNGYFDRLVERMEVRLPLDAGDPAKTQYSHVDLAPYLNADGGRRGIFVIKLSSEDDPSQDTFDYYYDDNPTRDLRFVVVTDLGIIAKRSSNGSHDIFVQSLSQGGAVAGAEVEIIGRNGLPVATAYTDLNGQAHFARLDELRREKTPLMYVVNYGNDQSFLPVARSQHRLDLSRFDIGGQYEAGEPDRLGAYLFSDRGLYRPGETAHLGMIVRTANWSGQLQGLPVELDVRDPRGQSVLRQQLKLSSSGFESLDFHSSEAAPAGTYTASLSLIDEEQRRTELGSVDFKVRDFEPDRMKVTTTLAKTPVKGWIAPAQVEAKVKAMHLFGAPASARRVTAEMTLSPAYAAFDGYADYRFRLNNSLNESSTEELPEAQTDDNGETLLDLKLDRYAASTYRLSLLARVFEAEGGRNVAAQSSLMVSSAPWLVGIKSVDSLSYVSKGAKREIEWLAIGPDLKPLAVDGLSTELVEHRYVSVLVKQSNGTYKYQSRIKNIPLGSQPLAIAAAGSKQTLNTSEPGDYTLTLKAADGTPLNQVDYSVAGQGNASRSLERNAELQLRLDQDSYAQGGEIEISIRAPYTGAGLITIERDKVYAHQWFKADSTSSVQRIRLPAELEGNAYVNVQFVRDSASPEVYMSPLSYGAAAFRIDLDARRIPLQLEAAGHIEPGQTLDINVRSDRPGRAVIYAVDEGILQVARYKAPDPLAQFFQKRALEVETSQILDLLLPEFSRLLQAAAVGGDGEDLLGAHLNPFKRKRKPPVAYWSGLVDLQPGDNHFSYPVPDYFNGKLHLFAVAVDDARIGVVEGATAVRGPLVITPNVPAFVAPGDVFKVSAGVFSNLDKPATVKVSVETSAGLKVQAISQAELQLAPRKEGVVEIDLLALEALGSADLNFVATLPDGKRVQIGETTSVRPLVERRVALTLGRTEDSSGEVQISRDLYPQLRNVRFGAAGSPLVWADGLQSYLADYGYSCTEQLVSKAMPALVWGSSAAGVDQAALPAFDNAVRILRSRQNLEGGFGLWAANPQVVPFASLYASDFLIEAKERNYPVPGDLLNRANAYLSQVANGPSEGLGELRDRAYAAYLLTRQGVVTSGALADIRERYETYHRQNWQQDIGAAYLAASYKLLKQDKQADKLFGEQQWRTLEKNWSSYGLYYDPLVHDAEHLRLLSKHFPGELDEVPVKLLDSLGERLSEQRYNSLSAALLLRALDSYGERAEVGLNLKVSAWLGKQGEQPLELSGKPPISEVPIAAKMLLLRKDSDAPVFYMLSEAGYDRGAPNKVIADGLEVTHEYTDLDGEPVDQVKVGDEFFVRLRLRAKDFDQVQQVAVVDLLPGGTEPVYNQPAVVTASTDEESSEEEYSEEGEYAEPSWQPPVGESALSDWNPDFADVRDDRVVLYGTVYRDAATFVYRVRATNAGTFGTPPAYAEGMYDTSQQARGKAGKLTIVKP</sequence>
<dbReference type="InterPro" id="IPR002890">
    <property type="entry name" value="MG2"/>
</dbReference>
<feature type="compositionally biased region" description="Acidic residues" evidence="3">
    <location>
        <begin position="1851"/>
        <end position="1866"/>
    </location>
</feature>
<dbReference type="Pfam" id="PF17972">
    <property type="entry name" value="bMG5"/>
    <property type="match status" value="1"/>
</dbReference>
<comment type="similarity">
    <text evidence="1">Belongs to the protease inhibitor I39 (alpha-2-macroglobulin) family. Bacterial alpha-2-macroglobulin subfamily.</text>
</comment>
<dbReference type="Gene3D" id="1.50.10.20">
    <property type="match status" value="1"/>
</dbReference>
<dbReference type="PANTHER" id="PTHR40094:SF1">
    <property type="entry name" value="UBIQUITIN DOMAIN-CONTAINING PROTEIN"/>
    <property type="match status" value="1"/>
</dbReference>
<keyword evidence="4" id="KW-0812">Transmembrane</keyword>
<evidence type="ECO:0000259" key="6">
    <source>
        <dbReference type="SMART" id="SM01360"/>
    </source>
</evidence>
<feature type="domain" description="Alpha-2-macroglobulin" evidence="6">
    <location>
        <begin position="1262"/>
        <end position="1351"/>
    </location>
</feature>
<dbReference type="Proteomes" id="UP000501379">
    <property type="component" value="Chromosome"/>
</dbReference>
<dbReference type="PANTHER" id="PTHR40094">
    <property type="entry name" value="ALPHA-2-MACROGLOBULIN HOMOLOG"/>
    <property type="match status" value="1"/>
</dbReference>
<dbReference type="SMART" id="SM01359">
    <property type="entry name" value="A2M_N_2"/>
    <property type="match status" value="1"/>
</dbReference>
<keyword evidence="4" id="KW-0472">Membrane</keyword>
<dbReference type="GO" id="GO:0004866">
    <property type="term" value="F:endopeptidase inhibitor activity"/>
    <property type="evidence" value="ECO:0007669"/>
    <property type="project" value="InterPro"/>
</dbReference>
<keyword evidence="8" id="KW-1185">Reference proteome</keyword>
<dbReference type="Pfam" id="PF17973">
    <property type="entry name" value="bMG10"/>
    <property type="match status" value="1"/>
</dbReference>
<dbReference type="CDD" id="cd02891">
    <property type="entry name" value="A2M_like"/>
    <property type="match status" value="1"/>
</dbReference>
<dbReference type="InterPro" id="IPR001599">
    <property type="entry name" value="Macroglobln_a2"/>
</dbReference>
<keyword evidence="4" id="KW-1133">Transmembrane helix</keyword>